<dbReference type="PANTHER" id="PTHR43685">
    <property type="entry name" value="GLYCOSYLTRANSFERASE"/>
    <property type="match status" value="1"/>
</dbReference>
<dbReference type="Proteomes" id="UP000243205">
    <property type="component" value="Unassembled WGS sequence"/>
</dbReference>
<dbReference type="OrthoDB" id="305760at2"/>
<dbReference type="Pfam" id="PF00535">
    <property type="entry name" value="Glycos_transf_2"/>
    <property type="match status" value="1"/>
</dbReference>
<dbReference type="Gene3D" id="3.90.550.10">
    <property type="entry name" value="Spore Coat Polysaccharide Biosynthesis Protein SpsA, Chain A"/>
    <property type="match status" value="1"/>
</dbReference>
<dbReference type="EMBL" id="FNAQ01000023">
    <property type="protein sequence ID" value="SDE66991.1"/>
    <property type="molecule type" value="Genomic_DNA"/>
</dbReference>
<dbReference type="CDD" id="cd00761">
    <property type="entry name" value="Glyco_tranf_GTA_type"/>
    <property type="match status" value="1"/>
</dbReference>
<reference evidence="3" key="1">
    <citation type="submission" date="2016-10" db="EMBL/GenBank/DDBJ databases">
        <authorList>
            <person name="Varghese N."/>
            <person name="Submissions S."/>
        </authorList>
    </citation>
    <scope>NUCLEOTIDE SEQUENCE [LARGE SCALE GENOMIC DNA]</scope>
    <source>
        <strain evidence="3">DSM 8987</strain>
    </source>
</reference>
<dbReference type="SUPFAM" id="SSF53448">
    <property type="entry name" value="Nucleotide-diphospho-sugar transferases"/>
    <property type="match status" value="1"/>
</dbReference>
<sequence>MSLFNHAEHPLVSVVIPSKNRLDFLLEALDSVFAQTYQNLEVIVVDDGSATPLGPMLKEKYGDRILFLRHEKSLGAPAARNAGARLASGEYIAFLDDDDLWLPEKISKQIECFKCASLPCALVGCSFAYVKNLASLMTCFAPYKVELEDGLFKLLLSRNVIGGCSVPLIKREALTSVGGFDESFKSCQDWDLWLRLLHWGDAVFVPDVLLYRRVHEGQITSNLKHKIAGRKRLLAKFPEEFANFPRTRKEHLRRLATLSLLDDDRLSALNGYLNVLIQDMLDWRSFCGVLLSMLPLKCGKILAERAGAMRLNGTIFYH</sequence>
<keyword evidence="2" id="KW-0808">Transferase</keyword>
<dbReference type="GO" id="GO:0016740">
    <property type="term" value="F:transferase activity"/>
    <property type="evidence" value="ECO:0007669"/>
    <property type="project" value="UniProtKB-KW"/>
</dbReference>
<organism evidence="2 3">
    <name type="scientific">Desulfuromonas thiophila</name>
    <dbReference type="NCBI Taxonomy" id="57664"/>
    <lineage>
        <taxon>Bacteria</taxon>
        <taxon>Pseudomonadati</taxon>
        <taxon>Thermodesulfobacteriota</taxon>
        <taxon>Desulfuromonadia</taxon>
        <taxon>Desulfuromonadales</taxon>
        <taxon>Desulfuromonadaceae</taxon>
        <taxon>Desulfuromonas</taxon>
    </lineage>
</organism>
<dbReference type="InterPro" id="IPR050834">
    <property type="entry name" value="Glycosyltransf_2"/>
</dbReference>
<dbReference type="AlphaFoldDB" id="A0A1G7ETQ3"/>
<dbReference type="RefSeq" id="WP_092080566.1">
    <property type="nucleotide sequence ID" value="NZ_FNAQ01000023.1"/>
</dbReference>
<feature type="domain" description="Glycosyltransferase 2-like" evidence="1">
    <location>
        <begin position="13"/>
        <end position="112"/>
    </location>
</feature>
<proteinExistence type="predicted"/>
<accession>A0A1G7ETQ3</accession>
<protein>
    <submittedName>
        <fullName evidence="2">Glycosyltransferase, GT2 family</fullName>
    </submittedName>
</protein>
<dbReference type="STRING" id="57664.SAMN05661003_12320"/>
<evidence type="ECO:0000313" key="3">
    <source>
        <dbReference type="Proteomes" id="UP000243205"/>
    </source>
</evidence>
<dbReference type="PANTHER" id="PTHR43685:SF2">
    <property type="entry name" value="GLYCOSYLTRANSFERASE 2-LIKE DOMAIN-CONTAINING PROTEIN"/>
    <property type="match status" value="1"/>
</dbReference>
<evidence type="ECO:0000313" key="2">
    <source>
        <dbReference type="EMBL" id="SDE66991.1"/>
    </source>
</evidence>
<keyword evidence="3" id="KW-1185">Reference proteome</keyword>
<evidence type="ECO:0000259" key="1">
    <source>
        <dbReference type="Pfam" id="PF00535"/>
    </source>
</evidence>
<name>A0A1G7ETQ3_9BACT</name>
<dbReference type="InterPro" id="IPR001173">
    <property type="entry name" value="Glyco_trans_2-like"/>
</dbReference>
<gene>
    <name evidence="2" type="ORF">SAMN05661003_12320</name>
</gene>
<dbReference type="InterPro" id="IPR029044">
    <property type="entry name" value="Nucleotide-diphossugar_trans"/>
</dbReference>